<keyword evidence="4" id="KW-1185">Reference proteome</keyword>
<dbReference type="AlphaFoldDB" id="A0A137P185"/>
<dbReference type="PANTHER" id="PTHR31735">
    <property type="entry name" value="VACUOLAR MEMBRANE PROTEIN YPL162C"/>
    <property type="match status" value="1"/>
</dbReference>
<dbReference type="PANTHER" id="PTHR31735:SF1">
    <property type="entry name" value="VACUOLAR MEMBRANE PROTEIN YPL162C"/>
    <property type="match status" value="1"/>
</dbReference>
<keyword evidence="2" id="KW-0472">Membrane</keyword>
<feature type="transmembrane region" description="Helical" evidence="2">
    <location>
        <begin position="148"/>
        <end position="171"/>
    </location>
</feature>
<evidence type="ECO:0000313" key="4">
    <source>
        <dbReference type="Proteomes" id="UP000070444"/>
    </source>
</evidence>
<evidence type="ECO:0000256" key="1">
    <source>
        <dbReference type="SAM" id="MobiDB-lite"/>
    </source>
</evidence>
<evidence type="ECO:0000313" key="3">
    <source>
        <dbReference type="EMBL" id="KXN68830.1"/>
    </source>
</evidence>
<sequence length="274" mass="32180">MTELKSSGNDDIKGHHCKLLGFFAIVIQMVMGMCIITSLLYKRWREYPRRPWLIWFYDVSKQCFGAAFVHMFNLGLSDLFSQHGKENSNPCVWYLLNLLLDTTLGVYILYVILKLVHNILSFFQVTHIKSGYYGKPPKFLIWFKQTSIFCTCLFLMKIVVGILLFFFPLILDIGEWFLSPFEDIGDPRAQIIFVMFFIPLIMNIIQFWITDYIIKDGPNHTLPYNHELESSDISDDNQTRGGINDLHRRGRTDLNPLMNDEFDESEEEREHRLV</sequence>
<proteinExistence type="predicted"/>
<reference evidence="3 4" key="1">
    <citation type="journal article" date="2015" name="Genome Biol. Evol.">
        <title>Phylogenomic analyses indicate that early fungi evolved digesting cell walls of algal ancestors of land plants.</title>
        <authorList>
            <person name="Chang Y."/>
            <person name="Wang S."/>
            <person name="Sekimoto S."/>
            <person name="Aerts A.L."/>
            <person name="Choi C."/>
            <person name="Clum A."/>
            <person name="LaButti K.M."/>
            <person name="Lindquist E.A."/>
            <person name="Yee Ngan C."/>
            <person name="Ohm R.A."/>
            <person name="Salamov A.A."/>
            <person name="Grigoriev I.V."/>
            <person name="Spatafora J.W."/>
            <person name="Berbee M.L."/>
        </authorList>
    </citation>
    <scope>NUCLEOTIDE SEQUENCE [LARGE SCALE GENOMIC DNA]</scope>
    <source>
        <strain evidence="3 4">NRRL 28638</strain>
    </source>
</reference>
<keyword evidence="2" id="KW-0812">Transmembrane</keyword>
<organism evidence="3 4">
    <name type="scientific">Conidiobolus coronatus (strain ATCC 28846 / CBS 209.66 / NRRL 28638)</name>
    <name type="common">Delacroixia coronata</name>
    <dbReference type="NCBI Taxonomy" id="796925"/>
    <lineage>
        <taxon>Eukaryota</taxon>
        <taxon>Fungi</taxon>
        <taxon>Fungi incertae sedis</taxon>
        <taxon>Zoopagomycota</taxon>
        <taxon>Entomophthoromycotina</taxon>
        <taxon>Entomophthoromycetes</taxon>
        <taxon>Entomophthorales</taxon>
        <taxon>Ancylistaceae</taxon>
        <taxon>Conidiobolus</taxon>
    </lineage>
</organism>
<feature type="transmembrane region" description="Helical" evidence="2">
    <location>
        <begin position="191"/>
        <end position="209"/>
    </location>
</feature>
<protein>
    <recommendedName>
        <fullName evidence="5">Vacuolar membrane protein</fullName>
    </recommendedName>
</protein>
<dbReference type="Proteomes" id="UP000070444">
    <property type="component" value="Unassembled WGS sequence"/>
</dbReference>
<accession>A0A137P185</accession>
<gene>
    <name evidence="3" type="ORF">CONCODRAFT_41389</name>
</gene>
<dbReference type="GO" id="GO:0016020">
    <property type="term" value="C:membrane"/>
    <property type="evidence" value="ECO:0007669"/>
    <property type="project" value="TreeGrafter"/>
</dbReference>
<dbReference type="OMA" id="LNCFQYF"/>
<keyword evidence="2" id="KW-1133">Transmembrane helix</keyword>
<feature type="transmembrane region" description="Helical" evidence="2">
    <location>
        <begin position="20"/>
        <end position="41"/>
    </location>
</feature>
<dbReference type="InterPro" id="IPR022127">
    <property type="entry name" value="STIMATE/YPL162C"/>
</dbReference>
<dbReference type="EMBL" id="KQ964559">
    <property type="protein sequence ID" value="KXN68830.1"/>
    <property type="molecule type" value="Genomic_DNA"/>
</dbReference>
<feature type="region of interest" description="Disordered" evidence="1">
    <location>
        <begin position="232"/>
        <end position="274"/>
    </location>
</feature>
<evidence type="ECO:0000256" key="2">
    <source>
        <dbReference type="SAM" id="Phobius"/>
    </source>
</evidence>
<feature type="transmembrane region" description="Helical" evidence="2">
    <location>
        <begin position="92"/>
        <end position="113"/>
    </location>
</feature>
<dbReference type="STRING" id="796925.A0A137P185"/>
<name>A0A137P185_CONC2</name>
<dbReference type="Pfam" id="PF12400">
    <property type="entry name" value="STIMATE"/>
    <property type="match status" value="1"/>
</dbReference>
<dbReference type="OrthoDB" id="431202at2759"/>
<feature type="transmembrane region" description="Helical" evidence="2">
    <location>
        <begin position="53"/>
        <end position="72"/>
    </location>
</feature>
<evidence type="ECO:0008006" key="5">
    <source>
        <dbReference type="Google" id="ProtNLM"/>
    </source>
</evidence>